<organism evidence="1 2">
    <name type="scientific">Candidatus Woykebacteria bacterium RIFCSPHIGHO2_02_FULL_43_16b</name>
    <dbReference type="NCBI Taxonomy" id="1802601"/>
    <lineage>
        <taxon>Bacteria</taxon>
        <taxon>Candidatus Woykeibacteriota</taxon>
    </lineage>
</organism>
<name>A0A1G1WQV8_9BACT</name>
<dbReference type="EMBL" id="MHCX01000009">
    <property type="protein sequence ID" value="OGY30064.1"/>
    <property type="molecule type" value="Genomic_DNA"/>
</dbReference>
<proteinExistence type="predicted"/>
<evidence type="ECO:0000313" key="1">
    <source>
        <dbReference type="EMBL" id="OGY30064.1"/>
    </source>
</evidence>
<evidence type="ECO:0008006" key="3">
    <source>
        <dbReference type="Google" id="ProtNLM"/>
    </source>
</evidence>
<protein>
    <recommendedName>
        <fullName evidence="3">MIP18 family-like domain-containing protein</fullName>
    </recommendedName>
</protein>
<sequence>MTTAVTDPHVQRAISELQAVITERYPTATFDVTAGEDEPTAIHLRTTVDLDDPDEVLDLVIDRVLAFQVEQGIPVHVIPLRTPKRLAQLLKQTSAQQTPAALIGVDVQ</sequence>
<evidence type="ECO:0000313" key="2">
    <source>
        <dbReference type="Proteomes" id="UP000177821"/>
    </source>
</evidence>
<reference evidence="1 2" key="1">
    <citation type="journal article" date="2016" name="Nat. Commun.">
        <title>Thousands of microbial genomes shed light on interconnected biogeochemical processes in an aquifer system.</title>
        <authorList>
            <person name="Anantharaman K."/>
            <person name="Brown C.T."/>
            <person name="Hug L.A."/>
            <person name="Sharon I."/>
            <person name="Castelle C.J."/>
            <person name="Probst A.J."/>
            <person name="Thomas B.C."/>
            <person name="Singh A."/>
            <person name="Wilkins M.J."/>
            <person name="Karaoz U."/>
            <person name="Brodie E.L."/>
            <person name="Williams K.H."/>
            <person name="Hubbard S.S."/>
            <person name="Banfield J.F."/>
        </authorList>
    </citation>
    <scope>NUCLEOTIDE SEQUENCE [LARGE SCALE GENOMIC DNA]</scope>
</reference>
<gene>
    <name evidence="1" type="ORF">A3J50_04190</name>
</gene>
<dbReference type="Proteomes" id="UP000177821">
    <property type="component" value="Unassembled WGS sequence"/>
</dbReference>
<accession>A0A1G1WQV8</accession>
<comment type="caution">
    <text evidence="1">The sequence shown here is derived from an EMBL/GenBank/DDBJ whole genome shotgun (WGS) entry which is preliminary data.</text>
</comment>
<dbReference type="AlphaFoldDB" id="A0A1G1WQV8"/>